<dbReference type="HOGENOM" id="CLU_067315_1_0_6"/>
<dbReference type="eggNOG" id="ENOG502ZAMX">
    <property type="taxonomic scope" value="Bacteria"/>
</dbReference>
<proteinExistence type="predicted"/>
<protein>
    <recommendedName>
        <fullName evidence="1">DUF4062 domain-containing protein</fullName>
    </recommendedName>
</protein>
<dbReference type="GeneID" id="29855814"/>
<dbReference type="Proteomes" id="UP000017670">
    <property type="component" value="Unassembled WGS sequence"/>
</dbReference>
<feature type="domain" description="DUF4062" evidence="1">
    <location>
        <begin position="5"/>
        <end position="91"/>
    </location>
</feature>
<keyword evidence="3" id="KW-1185">Reference proteome</keyword>
<sequence length="324" mass="37897">MAKPRIFISSTYFDLRNIRSDLDRYIKERNYEPILNEKGHIAYSSQARLEEYCYKEIENCDILISIIGGRFGSTAFESGGYSISQKELRTALEKGKQVYIFIEKAVLHEYRTYEHNKENSDIISMMKFSAVDDLKVYQFLDEVFALPINNQYTGFETSNDIVQYLQEQWASLFHSLLSDAAKQKDVKIIEELKDTAKTLKQLVSYLTSEKEKGNEAIREILFSNHPVFSIIQNAIGTNIRVYFTNLDELKNLMDAFGYHYLDGLFDSDTYFEWRYSNKIIKVSKKIFLDDMKLKPMNVNDWDNELVLITSLKAQQHELDDDLPF</sequence>
<accession>N9EBL5</accession>
<evidence type="ECO:0000259" key="1">
    <source>
        <dbReference type="Pfam" id="PF13271"/>
    </source>
</evidence>
<reference evidence="2 3" key="1">
    <citation type="submission" date="2013-02" db="EMBL/GenBank/DDBJ databases">
        <title>The Genome Sequence of Acinetobacter beijerinckii CIP 110307.</title>
        <authorList>
            <consortium name="The Broad Institute Genome Sequencing Platform"/>
            <consortium name="The Broad Institute Genome Sequencing Center for Infectious Disease"/>
            <person name="Cerqueira G."/>
            <person name="Feldgarden M."/>
            <person name="Courvalin P."/>
            <person name="Perichon B."/>
            <person name="Grillot-Courvalin C."/>
            <person name="Clermont D."/>
            <person name="Rocha E."/>
            <person name="Yoon E.-J."/>
            <person name="Nemec A."/>
            <person name="Walker B."/>
            <person name="Young S.K."/>
            <person name="Zeng Q."/>
            <person name="Gargeya S."/>
            <person name="Fitzgerald M."/>
            <person name="Haas B."/>
            <person name="Abouelleil A."/>
            <person name="Alvarado L."/>
            <person name="Arachchi H.M."/>
            <person name="Berlin A.M."/>
            <person name="Chapman S.B."/>
            <person name="Dewar J."/>
            <person name="Goldberg J."/>
            <person name="Griggs A."/>
            <person name="Gujja S."/>
            <person name="Hansen M."/>
            <person name="Howarth C."/>
            <person name="Imamovic A."/>
            <person name="Larimer J."/>
            <person name="McCowan C."/>
            <person name="Murphy C."/>
            <person name="Neiman D."/>
            <person name="Pearson M."/>
            <person name="Priest M."/>
            <person name="Roberts A."/>
            <person name="Saif S."/>
            <person name="Shea T."/>
            <person name="Sisk P."/>
            <person name="Sykes S."/>
            <person name="Wortman J."/>
            <person name="Nusbaum C."/>
            <person name="Birren B."/>
        </authorList>
    </citation>
    <scope>NUCLEOTIDE SEQUENCE [LARGE SCALE GENOMIC DNA]</scope>
    <source>
        <strain evidence="2 3">CIP 110307</strain>
    </source>
</reference>
<dbReference type="InterPro" id="IPR025139">
    <property type="entry name" value="DUF4062"/>
</dbReference>
<comment type="caution">
    <text evidence="2">The sequence shown here is derived from an EMBL/GenBank/DDBJ whole genome shotgun (WGS) entry which is preliminary data.</text>
</comment>
<dbReference type="EMBL" id="APQL01000004">
    <property type="protein sequence ID" value="ENW07597.1"/>
    <property type="molecule type" value="Genomic_DNA"/>
</dbReference>
<dbReference type="RefSeq" id="WP_005058694.1">
    <property type="nucleotide sequence ID" value="NZ_KB849764.1"/>
</dbReference>
<dbReference type="PATRIC" id="fig|1217648.3.peg.778"/>
<evidence type="ECO:0000313" key="3">
    <source>
        <dbReference type="Proteomes" id="UP000017670"/>
    </source>
</evidence>
<dbReference type="Pfam" id="PF13271">
    <property type="entry name" value="DUF4062"/>
    <property type="match status" value="1"/>
</dbReference>
<evidence type="ECO:0000313" key="2">
    <source>
        <dbReference type="EMBL" id="ENW07597.1"/>
    </source>
</evidence>
<gene>
    <name evidence="2" type="ORF">F933_00793</name>
</gene>
<organism evidence="2 3">
    <name type="scientific">Acinetobacter beijerinckii CIP 110307</name>
    <dbReference type="NCBI Taxonomy" id="1217648"/>
    <lineage>
        <taxon>Bacteria</taxon>
        <taxon>Pseudomonadati</taxon>
        <taxon>Pseudomonadota</taxon>
        <taxon>Gammaproteobacteria</taxon>
        <taxon>Moraxellales</taxon>
        <taxon>Moraxellaceae</taxon>
        <taxon>Acinetobacter</taxon>
    </lineage>
</organism>
<name>N9EBL5_9GAMM</name>
<dbReference type="AlphaFoldDB" id="N9EBL5"/>